<evidence type="ECO:0008006" key="4">
    <source>
        <dbReference type="Google" id="ProtNLM"/>
    </source>
</evidence>
<sequence length="75" mass="9239">MCRILRDICRRASAHRALRIWRFIQFCLLWKSIICVHGCMREQQNIKKSSYNFYVEHLVRKIVFKSFIFIHLTEH</sequence>
<reference evidence="2" key="1">
    <citation type="journal article" date="2017" name="Nature">
        <title>The sunflower genome provides insights into oil metabolism, flowering and Asterid evolution.</title>
        <authorList>
            <person name="Badouin H."/>
            <person name="Gouzy J."/>
            <person name="Grassa C.J."/>
            <person name="Murat F."/>
            <person name="Staton S.E."/>
            <person name="Cottret L."/>
            <person name="Lelandais-Briere C."/>
            <person name="Owens G.L."/>
            <person name="Carrere S."/>
            <person name="Mayjonade B."/>
            <person name="Legrand L."/>
            <person name="Gill N."/>
            <person name="Kane N.C."/>
            <person name="Bowers J.E."/>
            <person name="Hubner S."/>
            <person name="Bellec A."/>
            <person name="Berard A."/>
            <person name="Berges H."/>
            <person name="Blanchet N."/>
            <person name="Boniface M.C."/>
            <person name="Brunel D."/>
            <person name="Catrice O."/>
            <person name="Chaidir N."/>
            <person name="Claudel C."/>
            <person name="Donnadieu C."/>
            <person name="Faraut T."/>
            <person name="Fievet G."/>
            <person name="Helmstetter N."/>
            <person name="King M."/>
            <person name="Knapp S.J."/>
            <person name="Lai Z."/>
            <person name="Le Paslier M.C."/>
            <person name="Lippi Y."/>
            <person name="Lorenzon L."/>
            <person name="Mandel J.R."/>
            <person name="Marage G."/>
            <person name="Marchand G."/>
            <person name="Marquand E."/>
            <person name="Bret-Mestries E."/>
            <person name="Morien E."/>
            <person name="Nambeesan S."/>
            <person name="Nguyen T."/>
            <person name="Pegot-Espagnet P."/>
            <person name="Pouilly N."/>
            <person name="Raftis F."/>
            <person name="Sallet E."/>
            <person name="Schiex T."/>
            <person name="Thomas J."/>
            <person name="Vandecasteele C."/>
            <person name="Vares D."/>
            <person name="Vear F."/>
            <person name="Vautrin S."/>
            <person name="Crespi M."/>
            <person name="Mangin B."/>
            <person name="Burke J.M."/>
            <person name="Salse J."/>
            <person name="Munos S."/>
            <person name="Vincourt P."/>
            <person name="Rieseberg L.H."/>
            <person name="Langlade N.B."/>
        </authorList>
    </citation>
    <scope>NUCLEOTIDE SEQUENCE</scope>
    <source>
        <tissue evidence="2">Leaves</tissue>
    </source>
</reference>
<evidence type="ECO:0000256" key="1">
    <source>
        <dbReference type="SAM" id="SignalP"/>
    </source>
</evidence>
<dbReference type="EMBL" id="MNCJ02000331">
    <property type="protein sequence ID" value="KAF5759642.1"/>
    <property type="molecule type" value="Genomic_DNA"/>
</dbReference>
<organism evidence="2 3">
    <name type="scientific">Helianthus annuus</name>
    <name type="common">Common sunflower</name>
    <dbReference type="NCBI Taxonomy" id="4232"/>
    <lineage>
        <taxon>Eukaryota</taxon>
        <taxon>Viridiplantae</taxon>
        <taxon>Streptophyta</taxon>
        <taxon>Embryophyta</taxon>
        <taxon>Tracheophyta</taxon>
        <taxon>Spermatophyta</taxon>
        <taxon>Magnoliopsida</taxon>
        <taxon>eudicotyledons</taxon>
        <taxon>Gunneridae</taxon>
        <taxon>Pentapetalae</taxon>
        <taxon>asterids</taxon>
        <taxon>campanulids</taxon>
        <taxon>Asterales</taxon>
        <taxon>Asteraceae</taxon>
        <taxon>Asteroideae</taxon>
        <taxon>Heliantheae alliance</taxon>
        <taxon>Heliantheae</taxon>
        <taxon>Helianthus</taxon>
    </lineage>
</organism>
<comment type="caution">
    <text evidence="2">The sequence shown here is derived from an EMBL/GenBank/DDBJ whole genome shotgun (WGS) entry which is preliminary data.</text>
</comment>
<dbReference type="Gramene" id="mRNA:HanXRQr2_Chr16g0743711">
    <property type="protein sequence ID" value="mRNA:HanXRQr2_Chr16g0743711"/>
    <property type="gene ID" value="HanXRQr2_Chr16g0743711"/>
</dbReference>
<dbReference type="AlphaFoldDB" id="A0A9K3GXH8"/>
<keyword evidence="3" id="KW-1185">Reference proteome</keyword>
<keyword evidence="1" id="KW-0732">Signal</keyword>
<reference evidence="2" key="2">
    <citation type="submission" date="2020-06" db="EMBL/GenBank/DDBJ databases">
        <title>Helianthus annuus Genome sequencing and assembly Release 2.</title>
        <authorList>
            <person name="Gouzy J."/>
            <person name="Langlade N."/>
            <person name="Munos S."/>
        </authorList>
    </citation>
    <scope>NUCLEOTIDE SEQUENCE</scope>
    <source>
        <tissue evidence="2">Leaves</tissue>
    </source>
</reference>
<gene>
    <name evidence="2" type="ORF">HanXRQr2_Chr16g0743711</name>
</gene>
<protein>
    <recommendedName>
        <fullName evidence="4">Secreted protein</fullName>
    </recommendedName>
</protein>
<accession>A0A9K3GXH8</accession>
<dbReference type="Proteomes" id="UP000215914">
    <property type="component" value="Unassembled WGS sequence"/>
</dbReference>
<feature type="chain" id="PRO_5039932346" description="Secreted protein" evidence="1">
    <location>
        <begin position="39"/>
        <end position="75"/>
    </location>
</feature>
<feature type="signal peptide" evidence="1">
    <location>
        <begin position="1"/>
        <end position="38"/>
    </location>
</feature>
<name>A0A9K3GXH8_HELAN</name>
<evidence type="ECO:0000313" key="2">
    <source>
        <dbReference type="EMBL" id="KAF5759642.1"/>
    </source>
</evidence>
<proteinExistence type="predicted"/>
<evidence type="ECO:0000313" key="3">
    <source>
        <dbReference type="Proteomes" id="UP000215914"/>
    </source>
</evidence>